<gene>
    <name evidence="6" type="ORF">FALBO_11177</name>
</gene>
<keyword evidence="2" id="KW-0999">Mitochondrion inner membrane</keyword>
<dbReference type="AlphaFoldDB" id="A0A8H4L4A7"/>
<evidence type="ECO:0000256" key="4">
    <source>
        <dbReference type="ARBA" id="ARBA00023136"/>
    </source>
</evidence>
<evidence type="ECO:0000256" key="5">
    <source>
        <dbReference type="SAM" id="Phobius"/>
    </source>
</evidence>
<keyword evidence="7" id="KW-1185">Reference proteome</keyword>
<evidence type="ECO:0000313" key="7">
    <source>
        <dbReference type="Proteomes" id="UP000554235"/>
    </source>
</evidence>
<dbReference type="InterPro" id="IPR039297">
    <property type="entry name" value="COX7a"/>
</dbReference>
<evidence type="ECO:0000256" key="2">
    <source>
        <dbReference type="ARBA" id="ARBA00022792"/>
    </source>
</evidence>
<dbReference type="Pfam" id="PF02238">
    <property type="entry name" value="COX7a"/>
    <property type="match status" value="1"/>
</dbReference>
<keyword evidence="5" id="KW-1133">Transmembrane helix</keyword>
<dbReference type="GO" id="GO:0005743">
    <property type="term" value="C:mitochondrial inner membrane"/>
    <property type="evidence" value="ECO:0007669"/>
    <property type="project" value="UniProtKB-SubCell"/>
</dbReference>
<reference evidence="6 7" key="1">
    <citation type="submission" date="2020-01" db="EMBL/GenBank/DDBJ databases">
        <title>Identification and distribution of gene clusters putatively required for synthesis of sphingolipid metabolism inhibitors in phylogenetically diverse species of the filamentous fungus Fusarium.</title>
        <authorList>
            <person name="Kim H.-S."/>
            <person name="Busman M."/>
            <person name="Brown D.W."/>
            <person name="Divon H."/>
            <person name="Uhlig S."/>
            <person name="Proctor R.H."/>
        </authorList>
    </citation>
    <scope>NUCLEOTIDE SEQUENCE [LARGE SCALE GENOMIC DNA]</scope>
    <source>
        <strain evidence="6 7">NRRL 20459</strain>
    </source>
</reference>
<keyword evidence="5" id="KW-0812">Transmembrane</keyword>
<keyword evidence="3" id="KW-0496">Mitochondrion</keyword>
<dbReference type="EMBL" id="JAADYS010001603">
    <property type="protein sequence ID" value="KAF4462021.1"/>
    <property type="molecule type" value="Genomic_DNA"/>
</dbReference>
<accession>A0A8H4L4A7</accession>
<feature type="transmembrane region" description="Helical" evidence="5">
    <location>
        <begin position="36"/>
        <end position="56"/>
    </location>
</feature>
<evidence type="ECO:0000256" key="3">
    <source>
        <dbReference type="ARBA" id="ARBA00023128"/>
    </source>
</evidence>
<sequence>MGFLDAKNPVPHYQRFYQNAYNNHIRVWRINPRSRVLLTPYVLVLWGTFGVTLYGAGRKVLGYNSYFGS</sequence>
<evidence type="ECO:0000313" key="6">
    <source>
        <dbReference type="EMBL" id="KAF4462021.1"/>
    </source>
</evidence>
<protein>
    <submittedName>
        <fullName evidence="6">Uncharacterized protein</fullName>
    </submittedName>
</protein>
<proteinExistence type="predicted"/>
<evidence type="ECO:0000256" key="1">
    <source>
        <dbReference type="ARBA" id="ARBA00004273"/>
    </source>
</evidence>
<organism evidence="6 7">
    <name type="scientific">Fusarium albosuccineum</name>
    <dbReference type="NCBI Taxonomy" id="1237068"/>
    <lineage>
        <taxon>Eukaryota</taxon>
        <taxon>Fungi</taxon>
        <taxon>Dikarya</taxon>
        <taxon>Ascomycota</taxon>
        <taxon>Pezizomycotina</taxon>
        <taxon>Sordariomycetes</taxon>
        <taxon>Hypocreomycetidae</taxon>
        <taxon>Hypocreales</taxon>
        <taxon>Nectriaceae</taxon>
        <taxon>Fusarium</taxon>
        <taxon>Fusarium decemcellulare species complex</taxon>
    </lineage>
</organism>
<keyword evidence="4 5" id="KW-0472">Membrane</keyword>
<name>A0A8H4L4A7_9HYPO</name>
<comment type="caution">
    <text evidence="6">The sequence shown here is derived from an EMBL/GenBank/DDBJ whole genome shotgun (WGS) entry which is preliminary data.</text>
</comment>
<comment type="subcellular location">
    <subcellularLocation>
        <location evidence="1">Mitochondrion inner membrane</location>
    </subcellularLocation>
</comment>
<dbReference type="OrthoDB" id="5511599at2759"/>
<dbReference type="Proteomes" id="UP000554235">
    <property type="component" value="Unassembled WGS sequence"/>
</dbReference>